<keyword evidence="14" id="KW-0326">Glycosidase</keyword>
<dbReference type="PANTHER" id="PTHR10569">
    <property type="entry name" value="GLYCOGEN DEBRANCHING ENZYME"/>
    <property type="match status" value="1"/>
</dbReference>
<dbReference type="PANTHER" id="PTHR10569:SF2">
    <property type="entry name" value="GLYCOGEN DEBRANCHING ENZYME"/>
    <property type="match status" value="1"/>
</dbReference>
<evidence type="ECO:0000256" key="4">
    <source>
        <dbReference type="ARBA" id="ARBA00004496"/>
    </source>
</evidence>
<evidence type="ECO:0000313" key="25">
    <source>
        <dbReference type="EMBL" id="PYI03816.1"/>
    </source>
</evidence>
<feature type="domain" description="CSC1/OSCA1-like 7TM region" evidence="19">
    <location>
        <begin position="1630"/>
        <end position="1907"/>
    </location>
</feature>
<dbReference type="SUPFAM" id="SSF51445">
    <property type="entry name" value="(Trans)glycosidases"/>
    <property type="match status" value="1"/>
</dbReference>
<feature type="domain" description="Glycogen debranching enzyme glucanotransferase" evidence="22">
    <location>
        <begin position="136"/>
        <end position="575"/>
    </location>
</feature>
<dbReference type="GO" id="GO:0005737">
    <property type="term" value="C:cytoplasm"/>
    <property type="evidence" value="ECO:0007669"/>
    <property type="project" value="UniProtKB-SubCell"/>
</dbReference>
<evidence type="ECO:0000256" key="15">
    <source>
        <dbReference type="ARBA" id="ARBA00025780"/>
    </source>
</evidence>
<dbReference type="Pfam" id="PF14701">
    <property type="entry name" value="hDGE_amylase"/>
    <property type="match status" value="1"/>
</dbReference>
<dbReference type="GO" id="GO:0004135">
    <property type="term" value="F:amylo-alpha-1,6-glucosidase activity"/>
    <property type="evidence" value="ECO:0007669"/>
    <property type="project" value="UniProtKB-EC"/>
</dbReference>
<evidence type="ECO:0000256" key="3">
    <source>
        <dbReference type="ARBA" id="ARBA00003530"/>
    </source>
</evidence>
<comment type="function">
    <text evidence="3">Multifunctional enzyme acting as 1,4-alpha-D-glucan:1,4-alpha-D-glucan 4-alpha-D-glycosyltransferase and amylo-1,6-glucosidase in glycogen degradation.</text>
</comment>
<dbReference type="Pfam" id="PF14702">
    <property type="entry name" value="hGDE_central"/>
    <property type="match status" value="1"/>
</dbReference>
<dbReference type="GO" id="GO:0004134">
    <property type="term" value="F:4-alpha-glucanotransferase activity"/>
    <property type="evidence" value="ECO:0007669"/>
    <property type="project" value="UniProtKB-EC"/>
</dbReference>
<evidence type="ECO:0000256" key="17">
    <source>
        <dbReference type="SAM" id="MobiDB-lite"/>
    </source>
</evidence>
<feature type="transmembrane region" description="Helical" evidence="18">
    <location>
        <begin position="1834"/>
        <end position="1862"/>
    </location>
</feature>
<dbReference type="FunFam" id="1.50.10.10:FF:000039">
    <property type="entry name" value="Glycogen debranching enzyme Gdb1, putative"/>
    <property type="match status" value="1"/>
</dbReference>
<dbReference type="Pfam" id="PF02714">
    <property type="entry name" value="RSN1_7TM"/>
    <property type="match status" value="1"/>
</dbReference>
<dbReference type="GO" id="GO:0005980">
    <property type="term" value="P:glycogen catabolic process"/>
    <property type="evidence" value="ECO:0007669"/>
    <property type="project" value="InterPro"/>
</dbReference>
<keyword evidence="26" id="KW-1185">Reference proteome</keyword>
<dbReference type="Pfam" id="PF14699">
    <property type="entry name" value="hGDE_N"/>
    <property type="match status" value="1"/>
</dbReference>
<protein>
    <recommendedName>
        <fullName evidence="7">Glycogen debranching enzyme</fullName>
        <ecNumber evidence="5">2.4.1.25</ecNumber>
        <ecNumber evidence="6">3.2.1.33</ecNumber>
    </recommendedName>
    <alternativeName>
        <fullName evidence="16">Glycogen debrancher</fullName>
    </alternativeName>
</protein>
<evidence type="ECO:0000256" key="10">
    <source>
        <dbReference type="ARBA" id="ARBA00022679"/>
    </source>
</evidence>
<comment type="catalytic activity">
    <reaction evidence="1">
        <text>Transfers a segment of a (1-&gt;4)-alpha-D-glucan to a new position in an acceptor, which may be glucose or a (1-&gt;4)-alpha-D-glucan.</text>
        <dbReference type="EC" id="2.4.1.25"/>
    </reaction>
</comment>
<dbReference type="InterPro" id="IPR003864">
    <property type="entry name" value="CSC1/OSCA1-like_7TM"/>
</dbReference>
<keyword evidence="18" id="KW-0472">Membrane</keyword>
<sequence length="2036" mass="229886">MSSPQQVYLLPLKDDGSPDVPGGYLYLPPPTDLPYLLRFVIEGSSSICREGKLWVNIPEKGESFSRSAFRSFSLSPDFNKNIQIDVPILCAGSFAFYVTFSPLPEFSVLSTPAPEPTRTPTHYIDVSPRLALRGQDLPLNALSIFSVISKFMGQYPTDWDKHLNGISQRNYNMVHFTPLMKRGASNSPYSIFDQLHFDDVVFPNGEDDVARLIAKMENDYGLLSLTDVVWNHTANNSKWLEEHPEAGYSVQTAPWLEAALDLDTALLKFGQDLQTLGLPTEFQTVDDLIAVMNAMRDHVIAGIRLWEFYVVDVSADTRRIVDQWKTSKDIDLTDNKWSRLNLQDYKKWTLKQQASLIRDHAIPTSKQVLGRFSRATDPQFGAVILTALFGPYGSLTSDTSVAETDLSKILDEVNLPFYKEYDGDVSEIMNQVFNRIKYLRIDDHGPKLGPVTERSPLIETYFTRLPLNDVTKKHDEKALALVNNGWIWNADALRDNAGPDSRAYLRREVIVWGDCVKLRYGSCREDNPFLWDFMTEYTRLMAKYFSGFRIDNCHSTPLIVAEYLLDEARKVRPNLTVFAELFTGSEEADYIFVKRLGINALIREAMQAWSTGELSRLVHRHGGRPIGSFDLDLPSSGSSHAIASSSIDTGKEKVVHIRPTPVQALFMDCTHDNEMPAQKRTAKDTLSNAALVAMCASAIGSVIGYDEVYPRLVDLVHEHRLYFSDFSESPKVGLDTLEGGIGGIKMLLNDLHTKMGVEGYDETHIHHDGEYITVHRVHPRTRKGVFLIAHTAFPGQDGKSILPPTHLVGTRAKHIGTWTLEVDASETTKDRVLTDKSLLRGLPSRVSAIEGTTVEERGKDTTISVLESFVAGSIALFETSMPSVEHATGLDNHITEGVEHAFADLSLVDLNFVLYRCEAEERDSSNGQDGVYSIPNHGPLVYAGLQGWWSVLETIIKYNELGHPLCEHLRNGQWALDFIVGRLEKLGQKEEHPALDKAATWLREKFQAVRELPSFLLPRYFAIIVQVAYNSAWKRGIQLLGSHIQNGQEFIHQLGMVSVQQTGYVNSASLWPTKKVPSLAAGLPHFAVDWARCWGRDVFISLRGLLLCTNRFEDAKEHISAFASVLKHGMIPNLLSSGKLPRYNSRDSVWFFLQSIQDYTEMAPDGLKILDHKVPRRFLPYDDVWFPFDDPRAYSQHSTISEVMQEVFQRHAHGLSFQEYNAGTNLDMQMKPEGFQIDVKVDWETGFIFGGSQFNCGTWQDKMGESEKAGNKGVPGTPRDGAAIEITGLVHSALAWVSKLHERGLYQHDGVEIGNKKSILFKDWASKIRANFERCYYVPLHPREDVQHDIDANVINRRGIYKDLYRSGKPYEDYQLRSNFPIAMTVSPDLFTPSKALAALALADEVLAGPVGMATLDPSDLNYRPDYNNSEDSTDFTTAKGRNYHQGPEWVWQRGYFLRAFLHFDLARRTTLAERTEAYQQVTRRLEGCKRALRESPWKGLTELTNKNGAHCADSSPTQAWSAGYYAHKRPTVRLWYGPFKLRYKNVDAIDYYEEKLRRLDEEIQVARQKEYPPTEVAFVTMESIAASQMVVQAILDPHPMQLLARLAPAPADVVWKNTYLPRSRRMMQSWFITVVIGFLTVFWSVLLIPVAYLLEYETLHKVFPQLADALVRNPLAKSLVQTGLPTLVLSLLTVAVPYIYNWLSNQQGMMSRGDVELSVISKTFFFSFFNLFLVFTVFGTATTFYGFWENLRDAFKDATTIAFALAKTLENFAPFYINFLCLQGIGLFPFRLLEFGSVAMYPINFLAAKTPRDYAELSTPPTFSYGYSIPQTVLSLIICVVYSVFPSSWLICLFGLIYFTIGKFIYKYQLLYAMDHQQHSTGRAWPMICSRVLMGLMVFQLAMIGVLALRRAITRSLLIVPLLMATVWFSYFFARTYEPLMKFIALKSIDRERPGGGDISPSPSSTFSPPSGLDRDAFPIRIGGQELGLRLKKYVNPSLILPLHDAWLPGRTTVPDLQADFGANDTPNNAADETV</sequence>
<evidence type="ECO:0000256" key="9">
    <source>
        <dbReference type="ARBA" id="ARBA00022676"/>
    </source>
</evidence>
<evidence type="ECO:0000256" key="14">
    <source>
        <dbReference type="ARBA" id="ARBA00023295"/>
    </source>
</evidence>
<dbReference type="Pfam" id="PF14703">
    <property type="entry name" value="PHM7_cyt"/>
    <property type="match status" value="1"/>
</dbReference>
<dbReference type="SUPFAM" id="SSF48208">
    <property type="entry name" value="Six-hairpin glycosidases"/>
    <property type="match status" value="1"/>
</dbReference>
<comment type="similarity">
    <text evidence="15">Belongs to the glycogen debranching enzyme family.</text>
</comment>
<dbReference type="InterPro" id="IPR027815">
    <property type="entry name" value="CSC1/OSCA1-like_cyt"/>
</dbReference>
<evidence type="ECO:0000256" key="1">
    <source>
        <dbReference type="ARBA" id="ARBA00000439"/>
    </source>
</evidence>
<keyword evidence="11" id="KW-0378">Hydrolase</keyword>
<accession>A0A319E172</accession>
<evidence type="ECO:0000259" key="22">
    <source>
        <dbReference type="Pfam" id="PF14701"/>
    </source>
</evidence>
<dbReference type="Proteomes" id="UP000248423">
    <property type="component" value="Unassembled WGS sequence"/>
</dbReference>
<evidence type="ECO:0000256" key="11">
    <source>
        <dbReference type="ARBA" id="ARBA00022801"/>
    </source>
</evidence>
<evidence type="ECO:0000256" key="2">
    <source>
        <dbReference type="ARBA" id="ARBA00000927"/>
    </source>
</evidence>
<dbReference type="CDD" id="cd11327">
    <property type="entry name" value="AmyAc_Glg_debranch_2"/>
    <property type="match status" value="1"/>
</dbReference>
<dbReference type="EC" id="3.2.1.33" evidence="6"/>
<evidence type="ECO:0000256" key="7">
    <source>
        <dbReference type="ARBA" id="ARBA00020723"/>
    </source>
</evidence>
<comment type="subcellular location">
    <subcellularLocation>
        <location evidence="4">Cytoplasm</location>
    </subcellularLocation>
</comment>
<dbReference type="STRING" id="1448318.A0A319E172"/>
<dbReference type="InterPro" id="IPR010401">
    <property type="entry name" value="AGL/Gdb1"/>
</dbReference>
<evidence type="ECO:0000259" key="23">
    <source>
        <dbReference type="Pfam" id="PF14702"/>
    </source>
</evidence>
<keyword evidence="18" id="KW-1133">Transmembrane helix</keyword>
<dbReference type="FunFam" id="3.20.20.80:FF:000242">
    <property type="entry name" value="Glycogen debranching enzyme Gdb1, putative"/>
    <property type="match status" value="1"/>
</dbReference>
<dbReference type="InterPro" id="IPR032790">
    <property type="entry name" value="GDE_C"/>
</dbReference>
<keyword evidence="13" id="KW-0511">Multifunctional enzyme</keyword>
<feature type="transmembrane region" description="Helical" evidence="18">
    <location>
        <begin position="1685"/>
        <end position="1704"/>
    </location>
</feature>
<evidence type="ECO:0000259" key="24">
    <source>
        <dbReference type="Pfam" id="PF14703"/>
    </source>
</evidence>
<feature type="transmembrane region" description="Helical" evidence="18">
    <location>
        <begin position="1725"/>
        <end position="1749"/>
    </location>
</feature>
<evidence type="ECO:0000256" key="13">
    <source>
        <dbReference type="ARBA" id="ARBA00023268"/>
    </source>
</evidence>
<dbReference type="InterPro" id="IPR008928">
    <property type="entry name" value="6-hairpin_glycosidase_sf"/>
</dbReference>
<dbReference type="InterPro" id="IPR012341">
    <property type="entry name" value="6hp_glycosidase-like_sf"/>
</dbReference>
<name>A0A319E172_ASPSB</name>
<keyword evidence="8" id="KW-0963">Cytoplasm</keyword>
<gene>
    <name evidence="25" type="ORF">BO78DRAFT_409569</name>
</gene>
<dbReference type="FunFam" id="3.20.20.80:FF:000333">
    <property type="entry name" value="Glycogen debranching enzyme Gdb1, putative (AFU_orthologue AFUA_1G02140)"/>
    <property type="match status" value="1"/>
</dbReference>
<feature type="compositionally biased region" description="Low complexity" evidence="17">
    <location>
        <begin position="1960"/>
        <end position="1972"/>
    </location>
</feature>
<dbReference type="Gene3D" id="1.50.10.10">
    <property type="match status" value="1"/>
</dbReference>
<keyword evidence="12" id="KW-0320">Glycogen biosynthesis</keyword>
<feature type="domain" description="Glycogen debranching enzyme C-terminal" evidence="20">
    <location>
        <begin position="1069"/>
        <end position="1524"/>
    </location>
</feature>
<feature type="transmembrane region" description="Helical" evidence="18">
    <location>
        <begin position="1885"/>
        <end position="1910"/>
    </location>
</feature>
<dbReference type="Pfam" id="PF06202">
    <property type="entry name" value="GDE_C"/>
    <property type="match status" value="1"/>
</dbReference>
<dbReference type="InterPro" id="IPR029436">
    <property type="entry name" value="AGL_euk_N"/>
</dbReference>
<dbReference type="InterPro" id="IPR032788">
    <property type="entry name" value="AGL_central"/>
</dbReference>
<feature type="domain" description="Glycogen debranching enzyme central" evidence="23">
    <location>
        <begin position="740"/>
        <end position="983"/>
    </location>
</feature>
<feature type="region of interest" description="Disordered" evidence="17">
    <location>
        <begin position="1955"/>
        <end position="1974"/>
    </location>
</feature>
<dbReference type="InterPro" id="IPR032792">
    <property type="entry name" value="AGL_glucanoTrfase"/>
</dbReference>
<evidence type="ECO:0000256" key="18">
    <source>
        <dbReference type="SAM" id="Phobius"/>
    </source>
</evidence>
<evidence type="ECO:0000256" key="16">
    <source>
        <dbReference type="ARBA" id="ARBA00031477"/>
    </source>
</evidence>
<evidence type="ECO:0000256" key="6">
    <source>
        <dbReference type="ARBA" id="ARBA00012778"/>
    </source>
</evidence>
<keyword evidence="10" id="KW-0808">Transferase</keyword>
<organism evidence="25 26">
    <name type="scientific">Aspergillus sclerotiicarbonarius (strain CBS 121057 / IBT 28362)</name>
    <dbReference type="NCBI Taxonomy" id="1448318"/>
    <lineage>
        <taxon>Eukaryota</taxon>
        <taxon>Fungi</taxon>
        <taxon>Dikarya</taxon>
        <taxon>Ascomycota</taxon>
        <taxon>Pezizomycotina</taxon>
        <taxon>Eurotiomycetes</taxon>
        <taxon>Eurotiomycetidae</taxon>
        <taxon>Eurotiales</taxon>
        <taxon>Aspergillaceae</taxon>
        <taxon>Aspergillus</taxon>
        <taxon>Aspergillus subgen. Circumdati</taxon>
    </lineage>
</organism>
<dbReference type="GO" id="GO:0005978">
    <property type="term" value="P:glycogen biosynthetic process"/>
    <property type="evidence" value="ECO:0007669"/>
    <property type="project" value="UniProtKB-KW"/>
</dbReference>
<evidence type="ECO:0000313" key="26">
    <source>
        <dbReference type="Proteomes" id="UP000248423"/>
    </source>
</evidence>
<reference evidence="25 26" key="1">
    <citation type="submission" date="2018-02" db="EMBL/GenBank/DDBJ databases">
        <title>The genomes of Aspergillus section Nigri reveals drivers in fungal speciation.</title>
        <authorList>
            <consortium name="DOE Joint Genome Institute"/>
            <person name="Vesth T.C."/>
            <person name="Nybo J."/>
            <person name="Theobald S."/>
            <person name="Brandl J."/>
            <person name="Frisvad J.C."/>
            <person name="Nielsen K.F."/>
            <person name="Lyhne E.K."/>
            <person name="Kogle M.E."/>
            <person name="Kuo A."/>
            <person name="Riley R."/>
            <person name="Clum A."/>
            <person name="Nolan M."/>
            <person name="Lipzen A."/>
            <person name="Salamov A."/>
            <person name="Henrissat B."/>
            <person name="Wiebenga A."/>
            <person name="De vries R.P."/>
            <person name="Grigoriev I.V."/>
            <person name="Mortensen U.H."/>
            <person name="Andersen M.R."/>
            <person name="Baker S.E."/>
        </authorList>
    </citation>
    <scope>NUCLEOTIDE SEQUENCE [LARGE SCALE GENOMIC DNA]</scope>
    <source>
        <strain evidence="25 26">CBS 121057</strain>
    </source>
</reference>
<keyword evidence="18" id="KW-0812">Transmembrane</keyword>
<proteinExistence type="inferred from homology"/>
<feature type="domain" description="CSC1/OSCA1-like cytosolic" evidence="24">
    <location>
        <begin position="1528"/>
        <end position="1618"/>
    </location>
</feature>
<feature type="transmembrane region" description="Helical" evidence="18">
    <location>
        <begin position="1917"/>
        <end position="1935"/>
    </location>
</feature>
<evidence type="ECO:0000256" key="5">
    <source>
        <dbReference type="ARBA" id="ARBA00012560"/>
    </source>
</evidence>
<dbReference type="VEuPathDB" id="FungiDB:BO78DRAFT_409569"/>
<comment type="catalytic activity">
    <reaction evidence="2">
        <text>Hydrolysis of (1-&gt;6)-alpha-D-glucosidic branch linkages in glycogen phosphorylase limit dextrin.</text>
        <dbReference type="EC" id="3.2.1.33"/>
    </reaction>
</comment>
<evidence type="ECO:0000259" key="19">
    <source>
        <dbReference type="Pfam" id="PF02714"/>
    </source>
</evidence>
<dbReference type="InterPro" id="IPR017853">
    <property type="entry name" value="GH"/>
</dbReference>
<evidence type="ECO:0000256" key="12">
    <source>
        <dbReference type="ARBA" id="ARBA00023056"/>
    </source>
</evidence>
<dbReference type="EMBL" id="KZ826376">
    <property type="protein sequence ID" value="PYI03816.1"/>
    <property type="molecule type" value="Genomic_DNA"/>
</dbReference>
<dbReference type="OrthoDB" id="10248904at2759"/>
<dbReference type="GO" id="GO:0016020">
    <property type="term" value="C:membrane"/>
    <property type="evidence" value="ECO:0007669"/>
    <property type="project" value="InterPro"/>
</dbReference>
<keyword evidence="9" id="KW-0328">Glycosyltransferase</keyword>
<evidence type="ECO:0000259" key="20">
    <source>
        <dbReference type="Pfam" id="PF06202"/>
    </source>
</evidence>
<evidence type="ECO:0000259" key="21">
    <source>
        <dbReference type="Pfam" id="PF14699"/>
    </source>
</evidence>
<feature type="transmembrane region" description="Helical" evidence="18">
    <location>
        <begin position="1631"/>
        <end position="1655"/>
    </location>
</feature>
<dbReference type="EC" id="2.4.1.25" evidence="5"/>
<evidence type="ECO:0000256" key="8">
    <source>
        <dbReference type="ARBA" id="ARBA00022490"/>
    </source>
</evidence>
<feature type="domain" description="Eukaryotic glycogen debranching enzyme N-terminal" evidence="21">
    <location>
        <begin position="37"/>
        <end position="132"/>
    </location>
</feature>
<feature type="transmembrane region" description="Helical" evidence="18">
    <location>
        <begin position="1776"/>
        <end position="1794"/>
    </location>
</feature>
<dbReference type="Gene3D" id="3.20.20.80">
    <property type="entry name" value="Glycosidases"/>
    <property type="match status" value="2"/>
</dbReference>